<dbReference type="Proteomes" id="UP000829354">
    <property type="component" value="Chromosome V"/>
</dbReference>
<evidence type="ECO:0000256" key="6">
    <source>
        <dbReference type="RuleBase" id="RU364143"/>
    </source>
</evidence>
<comment type="subcellular location">
    <subcellularLocation>
        <location evidence="1 6">Nucleus</location>
    </subcellularLocation>
</comment>
<evidence type="ECO:0000256" key="7">
    <source>
        <dbReference type="SAM" id="MobiDB-lite"/>
    </source>
</evidence>
<organism evidence="8 9">
    <name type="scientific">Caenorhabditis briggsae</name>
    <dbReference type="NCBI Taxonomy" id="6238"/>
    <lineage>
        <taxon>Eukaryota</taxon>
        <taxon>Metazoa</taxon>
        <taxon>Ecdysozoa</taxon>
        <taxon>Nematoda</taxon>
        <taxon>Chromadorea</taxon>
        <taxon>Rhabditida</taxon>
        <taxon>Rhabditina</taxon>
        <taxon>Rhabditomorpha</taxon>
        <taxon>Rhabditoidea</taxon>
        <taxon>Rhabditidae</taxon>
        <taxon>Peloderinae</taxon>
        <taxon>Caenorhabditis</taxon>
    </lineage>
</organism>
<comment type="function">
    <text evidence="6">Component of the Mediator complex, a coactivator involved in the regulated transcription of nearly all RNA polymerase II-dependent genes. Mediator functions as a bridge to convey information from gene-specific regulatory proteins to the basal RNA polymerase II transcription machinery. Mediator is recruited to promoters by direct interactions with regulatory proteins and serves as a scaffold for the assembly of a functional preinitiation complex with RNA polymerase II and the general transcription factors.</text>
</comment>
<accession>A0AAE9JNP3</accession>
<dbReference type="PANTHER" id="PTHR13104">
    <property type="entry name" value="MED-6-RELATED"/>
    <property type="match status" value="1"/>
</dbReference>
<sequence>MFTEHCVNFYTFDCEEIIYVNESNNFGLVLLFVLSTKRRLDSRLHPTIKVYFSFSPGCESCYMCYDAFEVPNYIRVSFVFSESTSFLCESQMSRKSSSACNSAKSQKDKTLQVTFCDSKWSPDSITPYNVLQYFCNLENPFYDIESDNEFYKMQNNRGTGLKSMTGIQYKLWYSCMPLHIICKYYRTSSDTVKPLAYYNIINGVVYQAPDMYSLTQSRLLGCLEPLRNAFEQVTKSCQYSTVEGYYWEFKKTANAKYYARYARYTKTKRVSQKEEKEETLEPRSTSFQRERTLMVLNQLFEEYPINEAIEMDPEEEANVQEHRANSPRFAVPTLSKKAASSK</sequence>
<name>A0AAE9JNP3_CAEBR</name>
<dbReference type="Pfam" id="PF04934">
    <property type="entry name" value="Med6"/>
    <property type="match status" value="1"/>
</dbReference>
<dbReference type="GO" id="GO:0003712">
    <property type="term" value="F:transcription coregulator activity"/>
    <property type="evidence" value="ECO:0007669"/>
    <property type="project" value="InterPro"/>
</dbReference>
<evidence type="ECO:0000256" key="4">
    <source>
        <dbReference type="ARBA" id="ARBA00023163"/>
    </source>
</evidence>
<keyword evidence="3 6" id="KW-0805">Transcription regulation</keyword>
<dbReference type="GO" id="GO:0006357">
    <property type="term" value="P:regulation of transcription by RNA polymerase II"/>
    <property type="evidence" value="ECO:0007669"/>
    <property type="project" value="InterPro"/>
</dbReference>
<evidence type="ECO:0000256" key="3">
    <source>
        <dbReference type="ARBA" id="ARBA00023015"/>
    </source>
</evidence>
<dbReference type="EMBL" id="CP092624">
    <property type="protein sequence ID" value="UMM36144.1"/>
    <property type="molecule type" value="Genomic_DNA"/>
</dbReference>
<evidence type="ECO:0000256" key="1">
    <source>
        <dbReference type="ARBA" id="ARBA00004123"/>
    </source>
</evidence>
<dbReference type="InterPro" id="IPR038566">
    <property type="entry name" value="Mediator_Med6_sf"/>
</dbReference>
<keyword evidence="4 6" id="KW-0804">Transcription</keyword>
<feature type="region of interest" description="Disordered" evidence="7">
    <location>
        <begin position="312"/>
        <end position="342"/>
    </location>
</feature>
<dbReference type="GO" id="GO:0016592">
    <property type="term" value="C:mediator complex"/>
    <property type="evidence" value="ECO:0007669"/>
    <property type="project" value="InterPro"/>
</dbReference>
<keyword evidence="5 6" id="KW-0539">Nucleus</keyword>
<keyword evidence="9" id="KW-1185">Reference proteome</keyword>
<gene>
    <name evidence="6" type="primary">MED6</name>
    <name evidence="8" type="ORF">L5515_008438</name>
</gene>
<reference evidence="8 9" key="1">
    <citation type="submission" date="2022-04" db="EMBL/GenBank/DDBJ databases">
        <title>Chromosome-level reference genomes for two strains of Caenorhabditis briggsae: an improved platform for comparative genomics.</title>
        <authorList>
            <person name="Stevens L."/>
            <person name="Andersen E."/>
        </authorList>
    </citation>
    <scope>NUCLEOTIDE SEQUENCE [LARGE SCALE GENOMIC DNA]</scope>
    <source>
        <strain evidence="8">VX34</strain>
        <tissue evidence="8">Whole-organism</tissue>
    </source>
</reference>
<dbReference type="InterPro" id="IPR007018">
    <property type="entry name" value="Mediator_Med6"/>
</dbReference>
<comment type="subunit">
    <text evidence="6">Component of the Mediator complex.</text>
</comment>
<evidence type="ECO:0000256" key="5">
    <source>
        <dbReference type="ARBA" id="ARBA00023242"/>
    </source>
</evidence>
<evidence type="ECO:0000313" key="8">
    <source>
        <dbReference type="EMBL" id="UMM36144.1"/>
    </source>
</evidence>
<dbReference type="AlphaFoldDB" id="A0AAE9JNP3"/>
<evidence type="ECO:0000256" key="2">
    <source>
        <dbReference type="ARBA" id="ARBA00007526"/>
    </source>
</evidence>
<proteinExistence type="inferred from homology"/>
<dbReference type="Gene3D" id="3.10.450.580">
    <property type="entry name" value="Mediator complex, subunit Med6"/>
    <property type="match status" value="1"/>
</dbReference>
<protein>
    <recommendedName>
        <fullName evidence="6">Mediator of RNA polymerase II transcription subunit 6</fullName>
    </recommendedName>
    <alternativeName>
        <fullName evidence="6">Mediator complex subunit 6</fullName>
    </alternativeName>
</protein>
<comment type="similarity">
    <text evidence="2 6">Belongs to the Mediator complex subunit 6 family.</text>
</comment>
<evidence type="ECO:0000313" key="9">
    <source>
        <dbReference type="Proteomes" id="UP000829354"/>
    </source>
</evidence>
<keyword evidence="6" id="KW-0010">Activator</keyword>